<evidence type="ECO:0000313" key="3">
    <source>
        <dbReference type="EMBL" id="KAL3768525.1"/>
    </source>
</evidence>
<name>A0ABD3N754_9STRA</name>
<protein>
    <recommendedName>
        <fullName evidence="2">Peptidase M16 N-terminal domain-containing protein</fullName>
    </recommendedName>
</protein>
<dbReference type="Gene3D" id="3.30.830.10">
    <property type="entry name" value="Metalloenzyme, LuxS/M16 peptidase-like"/>
    <property type="match status" value="2"/>
</dbReference>
<dbReference type="Proteomes" id="UP001530400">
    <property type="component" value="Unassembled WGS sequence"/>
</dbReference>
<dbReference type="InterPro" id="IPR011249">
    <property type="entry name" value="Metalloenz_LuxS/M16"/>
</dbReference>
<dbReference type="EMBL" id="JALLPJ020001345">
    <property type="protein sequence ID" value="KAL3768525.1"/>
    <property type="molecule type" value="Genomic_DNA"/>
</dbReference>
<comment type="caution">
    <text evidence="3">The sequence shown here is derived from an EMBL/GenBank/DDBJ whole genome shotgun (WGS) entry which is preliminary data.</text>
</comment>
<dbReference type="SUPFAM" id="SSF63411">
    <property type="entry name" value="LuxS/MPP-like metallohydrolase"/>
    <property type="match status" value="2"/>
</dbReference>
<gene>
    <name evidence="3" type="ORF">ACHAWO_011480</name>
</gene>
<dbReference type="PANTHER" id="PTHR11851">
    <property type="entry name" value="METALLOPROTEASE"/>
    <property type="match status" value="1"/>
</dbReference>
<proteinExistence type="inferred from homology"/>
<keyword evidence="4" id="KW-1185">Reference proteome</keyword>
<dbReference type="Pfam" id="PF00675">
    <property type="entry name" value="Peptidase_M16"/>
    <property type="match status" value="1"/>
</dbReference>
<accession>A0ABD3N754</accession>
<dbReference type="PANTHER" id="PTHR11851:SF49">
    <property type="entry name" value="MITOCHONDRIAL-PROCESSING PEPTIDASE SUBUNIT ALPHA"/>
    <property type="match status" value="1"/>
</dbReference>
<comment type="similarity">
    <text evidence="1">Belongs to the peptidase M16 family.</text>
</comment>
<evidence type="ECO:0000256" key="1">
    <source>
        <dbReference type="ARBA" id="ARBA00007261"/>
    </source>
</evidence>
<feature type="domain" description="Peptidase M16 N-terminal" evidence="2">
    <location>
        <begin position="26"/>
        <end position="155"/>
    </location>
</feature>
<evidence type="ECO:0000313" key="4">
    <source>
        <dbReference type="Proteomes" id="UP001530400"/>
    </source>
</evidence>
<reference evidence="3 4" key="1">
    <citation type="submission" date="2024-10" db="EMBL/GenBank/DDBJ databases">
        <title>Updated reference genomes for cyclostephanoid diatoms.</title>
        <authorList>
            <person name="Roberts W.R."/>
            <person name="Alverson A.J."/>
        </authorList>
    </citation>
    <scope>NUCLEOTIDE SEQUENCE [LARGE SCALE GENOMIC DNA]</scope>
    <source>
        <strain evidence="3 4">AJA010-31</strain>
    </source>
</reference>
<feature type="non-terminal residue" evidence="3">
    <location>
        <position position="1"/>
    </location>
</feature>
<dbReference type="AlphaFoldDB" id="A0ABD3N754"/>
<organism evidence="3 4">
    <name type="scientific">Cyclotella atomus</name>
    <dbReference type="NCBI Taxonomy" id="382360"/>
    <lineage>
        <taxon>Eukaryota</taxon>
        <taxon>Sar</taxon>
        <taxon>Stramenopiles</taxon>
        <taxon>Ochrophyta</taxon>
        <taxon>Bacillariophyta</taxon>
        <taxon>Coscinodiscophyceae</taxon>
        <taxon>Thalassiosirophycidae</taxon>
        <taxon>Stephanodiscales</taxon>
        <taxon>Stephanodiscaceae</taxon>
        <taxon>Cyclotella</taxon>
    </lineage>
</organism>
<dbReference type="InterPro" id="IPR011765">
    <property type="entry name" value="Pept_M16_N"/>
</dbReference>
<dbReference type="InterPro" id="IPR050361">
    <property type="entry name" value="MPP/UQCRC_Complex"/>
</dbReference>
<evidence type="ECO:0000259" key="2">
    <source>
        <dbReference type="Pfam" id="PF00675"/>
    </source>
</evidence>
<sequence>TTPGAAPALTPSITTLKTGLTVVTEPSALTSTVSLTYPSAGSSNELPSESGAAIANRYLAFKSGKELSSALITRSIEDVGANMFASAGRRGATVGYTALKENAAWISPLLAVRSGFEKWDVRDAVKLAGKEIDEAKANAQVALTDQIYAAAYGPQSSLGRSYYTPNASRSSIVSFRERTYTLNGAVLAATGISDHEAFVRMVEDEFPAAAPPKFEKVECAYLAGEARLDAPSTGATHLALAFKGPSSTPLANVLKSVINMSTGACAFSSSGLFGVHLVCAPSSADATIDVLTKAVTSAPSSDIISKAKAAAKAEALATLSGGSKSLADAMTASILETCTFSPSALAESYDAVSEADVKKALDDLKKGGVSLAAVGDLSYVPYRATIAGRF</sequence>